<feature type="compositionally biased region" description="Basic residues" evidence="1">
    <location>
        <begin position="140"/>
        <end position="157"/>
    </location>
</feature>
<dbReference type="EMBL" id="LAFY01005814">
    <property type="protein sequence ID" value="KJX92378.1"/>
    <property type="molecule type" value="Genomic_DNA"/>
</dbReference>
<keyword evidence="3" id="KW-1185">Reference proteome</keyword>
<feature type="compositionally biased region" description="Polar residues" evidence="1">
    <location>
        <begin position="39"/>
        <end position="56"/>
    </location>
</feature>
<evidence type="ECO:0000313" key="3">
    <source>
        <dbReference type="Proteomes" id="UP000033647"/>
    </source>
</evidence>
<accession>A0A0F4G4W0</accession>
<dbReference type="AlphaFoldDB" id="A0A0F4G4W0"/>
<proteinExistence type="predicted"/>
<feature type="region of interest" description="Disordered" evidence="1">
    <location>
        <begin position="1"/>
        <end position="71"/>
    </location>
</feature>
<comment type="caution">
    <text evidence="2">The sequence shown here is derived from an EMBL/GenBank/DDBJ whole genome shotgun (WGS) entry which is preliminary data.</text>
</comment>
<feature type="compositionally biased region" description="Acidic residues" evidence="1">
    <location>
        <begin position="93"/>
        <end position="106"/>
    </location>
</feature>
<dbReference type="OrthoDB" id="3642432at2759"/>
<feature type="region of interest" description="Disordered" evidence="1">
    <location>
        <begin position="179"/>
        <end position="256"/>
    </location>
</feature>
<evidence type="ECO:0000256" key="1">
    <source>
        <dbReference type="SAM" id="MobiDB-lite"/>
    </source>
</evidence>
<name>A0A0F4G4W0_9PEZI</name>
<evidence type="ECO:0000313" key="2">
    <source>
        <dbReference type="EMBL" id="KJX92378.1"/>
    </source>
</evidence>
<dbReference type="Proteomes" id="UP000033647">
    <property type="component" value="Unassembled WGS sequence"/>
</dbReference>
<gene>
    <name evidence="2" type="ORF">TI39_contig5859g00005</name>
</gene>
<reference evidence="2 3" key="1">
    <citation type="submission" date="2015-03" db="EMBL/GenBank/DDBJ databases">
        <title>RNA-seq based gene annotation and comparative genomics of four Zymoseptoria species reveal species-specific pathogenicity related genes and transposable element activity.</title>
        <authorList>
            <person name="Grandaubert J."/>
            <person name="Bhattacharyya A."/>
            <person name="Stukenbrock E.H."/>
        </authorList>
    </citation>
    <scope>NUCLEOTIDE SEQUENCE [LARGE SCALE GENOMIC DNA]</scope>
    <source>
        <strain evidence="2 3">Zb18110</strain>
    </source>
</reference>
<dbReference type="STRING" id="1047168.A0A0F4G4W0"/>
<protein>
    <submittedName>
        <fullName evidence="2">Uncharacterized protein</fullName>
    </submittedName>
</protein>
<feature type="compositionally biased region" description="Polar residues" evidence="1">
    <location>
        <begin position="107"/>
        <end position="131"/>
    </location>
</feature>
<sequence>MTETLHPTAGFSAEARMPRVPHTPPYTPVRNTKRRLEHSNSPASSRAASVHPTETVSPAKKVARRSSNDDITVEELVEGDTGYDVGGVYPDGLEEAISDSDNDWETTSDISDPETTTGLSQEFSRLLSSSPEADFEQLRRQRRRHRRTNSRIYKRSHSQSVANEATVTDVEAMADHDVVGSQRRLRRRTRGPQDAPVEFSGFAKSTSATDPVVADVDVESGETIEHDANDCPGMDVDDSKLAMDERGPARLERGFR</sequence>
<organism evidence="2 3">
    <name type="scientific">Zymoseptoria brevis</name>
    <dbReference type="NCBI Taxonomy" id="1047168"/>
    <lineage>
        <taxon>Eukaryota</taxon>
        <taxon>Fungi</taxon>
        <taxon>Dikarya</taxon>
        <taxon>Ascomycota</taxon>
        <taxon>Pezizomycotina</taxon>
        <taxon>Dothideomycetes</taxon>
        <taxon>Dothideomycetidae</taxon>
        <taxon>Mycosphaerellales</taxon>
        <taxon>Mycosphaerellaceae</taxon>
        <taxon>Zymoseptoria</taxon>
    </lineage>
</organism>
<feature type="compositionally biased region" description="Basic and acidic residues" evidence="1">
    <location>
        <begin position="237"/>
        <end position="256"/>
    </location>
</feature>
<feature type="region of interest" description="Disordered" evidence="1">
    <location>
        <begin position="93"/>
        <end position="162"/>
    </location>
</feature>